<evidence type="ECO:0000256" key="1">
    <source>
        <dbReference type="ARBA" id="ARBA00004459"/>
    </source>
</evidence>
<dbReference type="Gene3D" id="2.50.20.10">
    <property type="entry name" value="Lipoprotein localisation LolA/LolB/LppX"/>
    <property type="match status" value="1"/>
</dbReference>
<name>A0A640WFQ8_9GAMM</name>
<dbReference type="GO" id="GO:0044874">
    <property type="term" value="P:lipoprotein localization to outer membrane"/>
    <property type="evidence" value="ECO:0007669"/>
    <property type="project" value="UniProtKB-UniRule"/>
</dbReference>
<evidence type="ECO:0000313" key="15">
    <source>
        <dbReference type="EMBL" id="KAA0019062.1"/>
    </source>
</evidence>
<evidence type="ECO:0000256" key="2">
    <source>
        <dbReference type="ARBA" id="ARBA00009696"/>
    </source>
</evidence>
<sequence>MSPSLLANDRPRYLSSPFQKRWQPLGALLLLVWLAGCAGQAPAPDVPRQPDDWQRQQQDLAALDTWTVAGKVGLRTAEESRSANLDWSQAPDHYRMLISGPFGAGRSVLEGRQGAVTLTTGDGRFEASSPEALMQQQLGWSLPISALDYWVRGLPAPGRAHRQSDDELGFPKTLSQDGWTIRYRDWTYADSLWLPSRLIMTYDDIRATLVVNQWQPGSGSEGAPGQAADASP</sequence>
<keyword evidence="16" id="KW-1185">Reference proteome</keyword>
<keyword evidence="12 15" id="KW-0449">Lipoprotein</keyword>
<evidence type="ECO:0000256" key="5">
    <source>
        <dbReference type="ARBA" id="ARBA00022448"/>
    </source>
</evidence>
<evidence type="ECO:0000256" key="13">
    <source>
        <dbReference type="HAMAP-Rule" id="MF_00233"/>
    </source>
</evidence>
<keyword evidence="6 14" id="KW-0732">Signal</keyword>
<reference evidence="15 16" key="1">
    <citation type="submission" date="2019-08" db="EMBL/GenBank/DDBJ databases">
        <title>Bioinformatics analysis of the strain L3 and L5.</title>
        <authorList>
            <person name="Li X."/>
        </authorList>
    </citation>
    <scope>NUCLEOTIDE SEQUENCE [LARGE SCALE GENOMIC DNA]</scope>
    <source>
        <strain evidence="15 16">L3</strain>
    </source>
</reference>
<dbReference type="HAMAP" id="MF_00233">
    <property type="entry name" value="LolB"/>
    <property type="match status" value="1"/>
</dbReference>
<evidence type="ECO:0000256" key="14">
    <source>
        <dbReference type="SAM" id="SignalP"/>
    </source>
</evidence>
<evidence type="ECO:0000256" key="6">
    <source>
        <dbReference type="ARBA" id="ARBA00022729"/>
    </source>
</evidence>
<keyword evidence="5 13" id="KW-0813">Transport</keyword>
<evidence type="ECO:0000256" key="3">
    <source>
        <dbReference type="ARBA" id="ARBA00011245"/>
    </source>
</evidence>
<feature type="signal peptide" evidence="14">
    <location>
        <begin position="1"/>
        <end position="43"/>
    </location>
</feature>
<dbReference type="GO" id="GO:0015031">
    <property type="term" value="P:protein transport"/>
    <property type="evidence" value="ECO:0007669"/>
    <property type="project" value="UniProtKB-KW"/>
</dbReference>
<feature type="chain" id="PRO_5024916828" description="Outer-membrane lipoprotein LolB" evidence="14">
    <location>
        <begin position="44"/>
        <end position="232"/>
    </location>
</feature>
<dbReference type="CDD" id="cd16326">
    <property type="entry name" value="LolB"/>
    <property type="match status" value="1"/>
</dbReference>
<organism evidence="15 16">
    <name type="scientific">Salinicola corii</name>
    <dbReference type="NCBI Taxonomy" id="2606937"/>
    <lineage>
        <taxon>Bacteria</taxon>
        <taxon>Pseudomonadati</taxon>
        <taxon>Pseudomonadota</taxon>
        <taxon>Gammaproteobacteria</taxon>
        <taxon>Oceanospirillales</taxon>
        <taxon>Halomonadaceae</taxon>
        <taxon>Salinicola</taxon>
    </lineage>
</organism>
<keyword evidence="9" id="KW-0564">Palmitate</keyword>
<comment type="similarity">
    <text evidence="2 13">Belongs to the LolB family.</text>
</comment>
<dbReference type="InterPro" id="IPR004565">
    <property type="entry name" value="OM_lipoprot_LolB"/>
</dbReference>
<protein>
    <recommendedName>
        <fullName evidence="4 13">Outer-membrane lipoprotein LolB</fullName>
    </recommendedName>
</protein>
<dbReference type="InterPro" id="IPR029046">
    <property type="entry name" value="LolA/LolB/LppX"/>
</dbReference>
<evidence type="ECO:0000256" key="4">
    <source>
        <dbReference type="ARBA" id="ARBA00016202"/>
    </source>
</evidence>
<accession>A0A640WFQ8</accession>
<evidence type="ECO:0000256" key="10">
    <source>
        <dbReference type="ARBA" id="ARBA00023186"/>
    </source>
</evidence>
<comment type="subunit">
    <text evidence="3 13">Monomer.</text>
</comment>
<proteinExistence type="inferred from homology"/>
<comment type="function">
    <text evidence="13">Plays a critical role in the incorporation of lipoproteins in the outer membrane after they are released by the LolA protein.</text>
</comment>
<evidence type="ECO:0000256" key="11">
    <source>
        <dbReference type="ARBA" id="ARBA00023237"/>
    </source>
</evidence>
<dbReference type="Proteomes" id="UP000466024">
    <property type="component" value="Unassembled WGS sequence"/>
</dbReference>
<keyword evidence="11 13" id="KW-0998">Cell outer membrane</keyword>
<dbReference type="EMBL" id="VTPX01000003">
    <property type="protein sequence ID" value="KAA0019062.1"/>
    <property type="molecule type" value="Genomic_DNA"/>
</dbReference>
<evidence type="ECO:0000256" key="9">
    <source>
        <dbReference type="ARBA" id="ARBA00023139"/>
    </source>
</evidence>
<dbReference type="GO" id="GO:0009279">
    <property type="term" value="C:cell outer membrane"/>
    <property type="evidence" value="ECO:0007669"/>
    <property type="project" value="UniProtKB-SubCell"/>
</dbReference>
<evidence type="ECO:0000256" key="8">
    <source>
        <dbReference type="ARBA" id="ARBA00023136"/>
    </source>
</evidence>
<comment type="subcellular location">
    <subcellularLocation>
        <location evidence="1">Cell outer membrane</location>
        <topology evidence="1">Lipid-anchor</topology>
    </subcellularLocation>
</comment>
<evidence type="ECO:0000313" key="16">
    <source>
        <dbReference type="Proteomes" id="UP000466024"/>
    </source>
</evidence>
<gene>
    <name evidence="13 15" type="primary">lolB</name>
    <name evidence="15" type="ORF">F0A16_06845</name>
</gene>
<comment type="caution">
    <text evidence="15">The sequence shown here is derived from an EMBL/GenBank/DDBJ whole genome shotgun (WGS) entry which is preliminary data.</text>
</comment>
<evidence type="ECO:0000256" key="7">
    <source>
        <dbReference type="ARBA" id="ARBA00022927"/>
    </source>
</evidence>
<dbReference type="AlphaFoldDB" id="A0A640WFQ8"/>
<dbReference type="RefSeq" id="WP_149434655.1">
    <property type="nucleotide sequence ID" value="NZ_VTPX01000003.1"/>
</dbReference>
<evidence type="ECO:0000256" key="12">
    <source>
        <dbReference type="ARBA" id="ARBA00023288"/>
    </source>
</evidence>
<keyword evidence="8 13" id="KW-0472">Membrane</keyword>
<dbReference type="SUPFAM" id="SSF89392">
    <property type="entry name" value="Prokaryotic lipoproteins and lipoprotein localization factors"/>
    <property type="match status" value="1"/>
</dbReference>
<keyword evidence="10 13" id="KW-0143">Chaperone</keyword>
<dbReference type="Pfam" id="PF03550">
    <property type="entry name" value="LolB"/>
    <property type="match status" value="1"/>
</dbReference>
<dbReference type="NCBIfam" id="TIGR00548">
    <property type="entry name" value="lolB"/>
    <property type="match status" value="1"/>
</dbReference>
<keyword evidence="7 13" id="KW-0653">Protein transport</keyword>